<evidence type="ECO:0000313" key="4">
    <source>
        <dbReference type="Proteomes" id="UP001243420"/>
    </source>
</evidence>
<dbReference type="PANTHER" id="PTHR37945:SF1">
    <property type="entry name" value="EXTRACELLULAR TUNGSTATE BINDING PROTEIN"/>
    <property type="match status" value="1"/>
</dbReference>
<evidence type="ECO:0000313" key="3">
    <source>
        <dbReference type="EMBL" id="WGH77319.1"/>
    </source>
</evidence>
<feature type="chain" id="PRO_5046448237" evidence="1">
    <location>
        <begin position="18"/>
        <end position="261"/>
    </location>
</feature>
<proteinExistence type="predicted"/>
<dbReference type="Pfam" id="PF12849">
    <property type="entry name" value="PBP_like_2"/>
    <property type="match status" value="1"/>
</dbReference>
<dbReference type="SUPFAM" id="SSF53850">
    <property type="entry name" value="Periplasmic binding protein-like II"/>
    <property type="match status" value="1"/>
</dbReference>
<gene>
    <name evidence="3" type="ORF">P8627_09675</name>
</gene>
<feature type="domain" description="PBP" evidence="2">
    <location>
        <begin position="22"/>
        <end position="239"/>
    </location>
</feature>
<reference evidence="3 4" key="1">
    <citation type="submission" date="2023-04" db="EMBL/GenBank/DDBJ databases">
        <title>Jannaschia ovalis sp. nov., a marine bacterium isolated from sea tidal flat.</title>
        <authorList>
            <person name="Kwon D.Y."/>
            <person name="Kim J.-J."/>
        </authorList>
    </citation>
    <scope>NUCLEOTIDE SEQUENCE [LARGE SCALE GENOMIC DNA]</scope>
    <source>
        <strain evidence="3 4">GRR-S6-38</strain>
    </source>
</reference>
<accession>A0ABY8L7G3</accession>
<evidence type="ECO:0000256" key="1">
    <source>
        <dbReference type="SAM" id="SignalP"/>
    </source>
</evidence>
<sequence>MIRLLAALLLLALPARAEVLRMAVTTSFVNSGLSEVLVPEAEAATHLDIQLLVVGSGQALRLGAAGDVDAVLAHSRAAEDAFVAAGHAPYRREIMYNDFVLVGPADDPARVAGAGGAAAALARIADAGAPFVSRGDDSGTHLAELRLWEAAGIAPEGRWYRPIGAGMGAALNAARGMGAYVLSDRASWLNFGNRDGLALLFAGDPMLFNQYAFLPVDARAHPSVNAAGAERLEAWLTSDAARDLIDGYRIAGERLFTWNAR</sequence>
<dbReference type="PANTHER" id="PTHR37945">
    <property type="entry name" value="EXTRACELLULAR TUNGSTATE BINDING PROTEIN"/>
    <property type="match status" value="1"/>
</dbReference>
<evidence type="ECO:0000259" key="2">
    <source>
        <dbReference type="Pfam" id="PF12849"/>
    </source>
</evidence>
<keyword evidence="4" id="KW-1185">Reference proteome</keyword>
<dbReference type="InterPro" id="IPR052738">
    <property type="entry name" value="ABC-Tungstate_binding"/>
</dbReference>
<dbReference type="InterPro" id="IPR024370">
    <property type="entry name" value="PBP_domain"/>
</dbReference>
<keyword evidence="1" id="KW-0732">Signal</keyword>
<protein>
    <submittedName>
        <fullName evidence="3">Substrate-binding domain-containing protein</fullName>
    </submittedName>
</protein>
<dbReference type="Proteomes" id="UP001243420">
    <property type="component" value="Chromosome"/>
</dbReference>
<dbReference type="EMBL" id="CP122537">
    <property type="protein sequence ID" value="WGH77319.1"/>
    <property type="molecule type" value="Genomic_DNA"/>
</dbReference>
<dbReference type="RefSeq" id="WP_279963893.1">
    <property type="nucleotide sequence ID" value="NZ_CP122537.1"/>
</dbReference>
<name>A0ABY8L7G3_9RHOB</name>
<dbReference type="Gene3D" id="3.40.190.10">
    <property type="entry name" value="Periplasmic binding protein-like II"/>
    <property type="match status" value="2"/>
</dbReference>
<feature type="signal peptide" evidence="1">
    <location>
        <begin position="1"/>
        <end position="17"/>
    </location>
</feature>
<organism evidence="3 4">
    <name type="scientific">Jannaschia ovalis</name>
    <dbReference type="NCBI Taxonomy" id="3038773"/>
    <lineage>
        <taxon>Bacteria</taxon>
        <taxon>Pseudomonadati</taxon>
        <taxon>Pseudomonadota</taxon>
        <taxon>Alphaproteobacteria</taxon>
        <taxon>Rhodobacterales</taxon>
        <taxon>Roseobacteraceae</taxon>
        <taxon>Jannaschia</taxon>
    </lineage>
</organism>